<sequence length="98" mass="11311">MWREYFRGFFPKDTEDPNITLIKVTIENGEYWDTPGNGLVRAFAYPRPSRPAKSTSLSSKSNPRCSLTRAPSVLLNVRAPRPRLFDGARRGYLPRLRR</sequence>
<name>A0A2Z3GNH7_9BACT</name>
<dbReference type="InterPro" id="IPR012349">
    <property type="entry name" value="Split_barrel_FMN-bd"/>
</dbReference>
<evidence type="ECO:0000259" key="2">
    <source>
        <dbReference type="Pfam" id="PF16242"/>
    </source>
</evidence>
<accession>A0A2Z3GNH7</accession>
<feature type="domain" description="General stress protein FMN-binding split barrel" evidence="2">
    <location>
        <begin position="1"/>
        <end position="44"/>
    </location>
</feature>
<feature type="compositionally biased region" description="Polar residues" evidence="1">
    <location>
        <begin position="52"/>
        <end position="65"/>
    </location>
</feature>
<protein>
    <recommendedName>
        <fullName evidence="2">General stress protein FMN-binding split barrel domain-containing protein</fullName>
    </recommendedName>
</protein>
<reference evidence="4" key="1">
    <citation type="submission" date="2018-04" db="EMBL/GenBank/DDBJ databases">
        <title>Complete genome of Antarctic heterotrophic bacterium Hymenobacter nivis.</title>
        <authorList>
            <person name="Terashima M."/>
        </authorList>
    </citation>
    <scope>NUCLEOTIDE SEQUENCE [LARGE SCALE GENOMIC DNA]</scope>
    <source>
        <strain evidence="4">NBRC 111535</strain>
    </source>
</reference>
<dbReference type="Pfam" id="PF16242">
    <property type="entry name" value="Pyrid_ox_like"/>
    <property type="match status" value="1"/>
</dbReference>
<dbReference type="EMBL" id="CP029145">
    <property type="protein sequence ID" value="AWM34798.1"/>
    <property type="molecule type" value="Genomic_DNA"/>
</dbReference>
<dbReference type="Gene3D" id="2.30.110.10">
    <property type="entry name" value="Electron Transport, Fmn-binding Protein, Chain A"/>
    <property type="match status" value="1"/>
</dbReference>
<dbReference type="OrthoDB" id="1432662at2"/>
<evidence type="ECO:0000256" key="1">
    <source>
        <dbReference type="SAM" id="MobiDB-lite"/>
    </source>
</evidence>
<proteinExistence type="predicted"/>
<evidence type="ECO:0000313" key="4">
    <source>
        <dbReference type="Proteomes" id="UP000245999"/>
    </source>
</evidence>
<feature type="region of interest" description="Disordered" evidence="1">
    <location>
        <begin position="47"/>
        <end position="66"/>
    </location>
</feature>
<dbReference type="AlphaFoldDB" id="A0A2Z3GNH7"/>
<dbReference type="KEGG" id="hnv:DDQ68_19660"/>
<gene>
    <name evidence="3" type="ORF">DDQ68_19660</name>
</gene>
<evidence type="ECO:0000313" key="3">
    <source>
        <dbReference type="EMBL" id="AWM34798.1"/>
    </source>
</evidence>
<dbReference type="InterPro" id="IPR038725">
    <property type="entry name" value="YdaG_split_barrel_FMN-bd"/>
</dbReference>
<keyword evidence="4" id="KW-1185">Reference proteome</keyword>
<organism evidence="3 4">
    <name type="scientific">Hymenobacter nivis</name>
    <dbReference type="NCBI Taxonomy" id="1850093"/>
    <lineage>
        <taxon>Bacteria</taxon>
        <taxon>Pseudomonadati</taxon>
        <taxon>Bacteroidota</taxon>
        <taxon>Cytophagia</taxon>
        <taxon>Cytophagales</taxon>
        <taxon>Hymenobacteraceae</taxon>
        <taxon>Hymenobacter</taxon>
    </lineage>
</organism>
<dbReference type="Proteomes" id="UP000245999">
    <property type="component" value="Chromosome"/>
</dbReference>